<dbReference type="Proteomes" id="UP001565447">
    <property type="component" value="Unassembled WGS sequence"/>
</dbReference>
<dbReference type="EMBL" id="JBGCBD010000002">
    <property type="protein sequence ID" value="MEY9809983.1"/>
    <property type="molecule type" value="Genomic_DNA"/>
</dbReference>
<gene>
    <name evidence="1" type="ORF">RKD21_000240</name>
</gene>
<evidence type="ECO:0000313" key="2">
    <source>
        <dbReference type="Proteomes" id="UP001565447"/>
    </source>
</evidence>
<name>A0ACC6UF36_STRAO</name>
<protein>
    <submittedName>
        <fullName evidence="1">ATPase subunit of ABC transporter with duplicated ATPase domains</fullName>
    </submittedName>
</protein>
<organism evidence="1 2">
    <name type="scientific">Streptomyces albogriseolus</name>
    <dbReference type="NCBI Taxonomy" id="1887"/>
    <lineage>
        <taxon>Bacteria</taxon>
        <taxon>Bacillati</taxon>
        <taxon>Actinomycetota</taxon>
        <taxon>Actinomycetes</taxon>
        <taxon>Kitasatosporales</taxon>
        <taxon>Streptomycetaceae</taxon>
        <taxon>Streptomyces</taxon>
        <taxon>Streptomyces albogriseolus group</taxon>
    </lineage>
</organism>
<comment type="caution">
    <text evidence="1">The sequence shown here is derived from an EMBL/GenBank/DDBJ whole genome shotgun (WGS) entry which is preliminary data.</text>
</comment>
<accession>A0ACC6UF36</accession>
<evidence type="ECO:0000313" key="1">
    <source>
        <dbReference type="EMBL" id="MEY9809983.1"/>
    </source>
</evidence>
<proteinExistence type="predicted"/>
<keyword evidence="2" id="KW-1185">Reference proteome</keyword>
<reference evidence="1" key="1">
    <citation type="submission" date="2024-07" db="EMBL/GenBank/DDBJ databases">
        <title>Genome sequencing of plant associated microbes to promote plant fitness in Sorghum bicolor and Oryza sativa.</title>
        <authorList>
            <person name="Coleman-Derr D."/>
        </authorList>
    </citation>
    <scope>NUCLEOTIDE SEQUENCE</scope>
    <source>
        <strain evidence="1">SAI-173</strain>
    </source>
</reference>
<sequence length="307" mass="32934">MAQLRCTGITYAYGGLTVLDGADLSVSAGEQVGVVAPNGTGKSTLLRIAAGDLLPDSGSVTRAPVTATVIRLAQERDMPDGEPLSDYLARRTGVAQAQQELDAATQLLERQSPGADDAYAEAWDRWLALGGADLPERAADVAADLGLQLDARATRELSGGQRARLALAAVLLAQPDILLLDEPTNDLDDDGLSRLEHHVRRSRAGIALISHDRAFLAATVDKVVELDEFTRRTSEYGGGWDSFVTERAAARQRAVEAYAAYEATRQQLTSAARTQREWARQGAARAVNPRRQPGRRSVLRQRAVAAA</sequence>